<keyword evidence="1" id="KW-0812">Transmembrane</keyword>
<name>A0ABX0UA15_9FLAO</name>
<feature type="transmembrane region" description="Helical" evidence="1">
    <location>
        <begin position="35"/>
        <end position="54"/>
    </location>
</feature>
<accession>A0ABX0UA15</accession>
<reference evidence="2 3" key="1">
    <citation type="submission" date="2020-03" db="EMBL/GenBank/DDBJ databases">
        <title>Genomic Encyclopedia of Type Strains, Phase IV (KMG-IV): sequencing the most valuable type-strain genomes for metagenomic binning, comparative biology and taxonomic classification.</title>
        <authorList>
            <person name="Goeker M."/>
        </authorList>
    </citation>
    <scope>NUCLEOTIDE SEQUENCE [LARGE SCALE GENOMIC DNA]</scope>
    <source>
        <strain evidence="2 3">DSM 101599</strain>
    </source>
</reference>
<feature type="transmembrane region" description="Helical" evidence="1">
    <location>
        <begin position="103"/>
        <end position="122"/>
    </location>
</feature>
<comment type="caution">
    <text evidence="2">The sequence shown here is derived from an EMBL/GenBank/DDBJ whole genome shotgun (WGS) entry which is preliminary data.</text>
</comment>
<feature type="transmembrane region" description="Helical" evidence="1">
    <location>
        <begin position="425"/>
        <end position="443"/>
    </location>
</feature>
<organism evidence="2 3">
    <name type="scientific">Wenyingzhuangia heitensis</name>
    <dbReference type="NCBI Taxonomy" id="1487859"/>
    <lineage>
        <taxon>Bacteria</taxon>
        <taxon>Pseudomonadati</taxon>
        <taxon>Bacteroidota</taxon>
        <taxon>Flavobacteriia</taxon>
        <taxon>Flavobacteriales</taxon>
        <taxon>Flavobacteriaceae</taxon>
        <taxon>Wenyingzhuangia</taxon>
    </lineage>
</organism>
<keyword evidence="1" id="KW-1133">Transmembrane helix</keyword>
<dbReference type="EMBL" id="JAASQL010000001">
    <property type="protein sequence ID" value="NIJ44321.1"/>
    <property type="molecule type" value="Genomic_DNA"/>
</dbReference>
<feature type="transmembrane region" description="Helical" evidence="1">
    <location>
        <begin position="264"/>
        <end position="283"/>
    </location>
</feature>
<feature type="transmembrane region" description="Helical" evidence="1">
    <location>
        <begin position="371"/>
        <end position="390"/>
    </location>
</feature>
<evidence type="ECO:0000313" key="2">
    <source>
        <dbReference type="EMBL" id="NIJ44321.1"/>
    </source>
</evidence>
<feature type="transmembrane region" description="Helical" evidence="1">
    <location>
        <begin position="226"/>
        <end position="258"/>
    </location>
</feature>
<dbReference type="Proteomes" id="UP000745859">
    <property type="component" value="Unassembled WGS sequence"/>
</dbReference>
<proteinExistence type="predicted"/>
<dbReference type="RefSeq" id="WP_167184101.1">
    <property type="nucleotide sequence ID" value="NZ_JAASQL010000001.1"/>
</dbReference>
<protein>
    <recommendedName>
        <fullName evidence="4">Oligosaccharide repeat unit polymerase</fullName>
    </recommendedName>
</protein>
<evidence type="ECO:0000256" key="1">
    <source>
        <dbReference type="SAM" id="Phobius"/>
    </source>
</evidence>
<gene>
    <name evidence="2" type="ORF">FHR24_000760</name>
</gene>
<feature type="transmembrane region" description="Helical" evidence="1">
    <location>
        <begin position="66"/>
        <end position="83"/>
    </location>
</feature>
<feature type="transmembrane region" description="Helical" evidence="1">
    <location>
        <begin position="192"/>
        <end position="214"/>
    </location>
</feature>
<feature type="transmembrane region" description="Helical" evidence="1">
    <location>
        <begin position="149"/>
        <end position="172"/>
    </location>
</feature>
<keyword evidence="3" id="KW-1185">Reference proteome</keyword>
<sequence length="453" mass="52582">MKKNIGLITSNKMFLLLAFFTAVFAYTNNGERYNSIILTVFLLTGLGALYGLFLSIDKKAISINKTYCLFHYFFFSLAPIIQFKNSSTFHFKGYIEDAAYLKSGQVVLISLVTYLWVYKWLYSIKIKYSNPLSSNNNSQSFKTINHKKLIVFSYLLAFISIVFYLYLLKFKWDLLIYRPFSYDLKNNTNLGLVGYSLLLIVRLIPFIVLMNYILLGFKKNKYAFGLLVFVLFSCFPTALSRGILAIIYIPLVVIYMPILSKKNYYIGMYCLGILVVFPLFNMVRDLRTVGLRVSYKLFDTGHFDAFQNFTLLLREKIITNGEQLLTSVLFFVQENTWPNKPPGTGHLMGEKLYFEYLNISMPWIGEGYANFGYFGVFAFIFIIAIVNVFLDRCKLKNKWINFYFYMFLGYEFYLLRGDLWSASKIFVSFTLAIVLVSVTNSLWMNISKGKIKG</sequence>
<evidence type="ECO:0008006" key="4">
    <source>
        <dbReference type="Google" id="ProtNLM"/>
    </source>
</evidence>
<evidence type="ECO:0000313" key="3">
    <source>
        <dbReference type="Proteomes" id="UP000745859"/>
    </source>
</evidence>
<feature type="transmembrane region" description="Helical" evidence="1">
    <location>
        <begin position="402"/>
        <end position="419"/>
    </location>
</feature>
<keyword evidence="1" id="KW-0472">Membrane</keyword>